<protein>
    <submittedName>
        <fullName evidence="3">Uncharacterized protein</fullName>
    </submittedName>
</protein>
<evidence type="ECO:0000313" key="4">
    <source>
        <dbReference type="Proteomes" id="UP001431783"/>
    </source>
</evidence>
<evidence type="ECO:0000256" key="2">
    <source>
        <dbReference type="SAM" id="MobiDB-lite"/>
    </source>
</evidence>
<feature type="coiled-coil region" evidence="1">
    <location>
        <begin position="74"/>
        <end position="101"/>
    </location>
</feature>
<organism evidence="3 4">
    <name type="scientific">Henosepilachna vigintioctopunctata</name>
    <dbReference type="NCBI Taxonomy" id="420089"/>
    <lineage>
        <taxon>Eukaryota</taxon>
        <taxon>Metazoa</taxon>
        <taxon>Ecdysozoa</taxon>
        <taxon>Arthropoda</taxon>
        <taxon>Hexapoda</taxon>
        <taxon>Insecta</taxon>
        <taxon>Pterygota</taxon>
        <taxon>Neoptera</taxon>
        <taxon>Endopterygota</taxon>
        <taxon>Coleoptera</taxon>
        <taxon>Polyphaga</taxon>
        <taxon>Cucujiformia</taxon>
        <taxon>Coccinelloidea</taxon>
        <taxon>Coccinellidae</taxon>
        <taxon>Epilachninae</taxon>
        <taxon>Epilachnini</taxon>
        <taxon>Henosepilachna</taxon>
    </lineage>
</organism>
<keyword evidence="4" id="KW-1185">Reference proteome</keyword>
<accession>A0AAW1V4V8</accession>
<feature type="compositionally biased region" description="Basic and acidic residues" evidence="2">
    <location>
        <begin position="182"/>
        <end position="192"/>
    </location>
</feature>
<feature type="region of interest" description="Disordered" evidence="2">
    <location>
        <begin position="1"/>
        <end position="45"/>
    </location>
</feature>
<gene>
    <name evidence="3" type="ORF">WA026_012074</name>
</gene>
<evidence type="ECO:0000313" key="3">
    <source>
        <dbReference type="EMBL" id="KAK9890726.1"/>
    </source>
</evidence>
<name>A0AAW1V4V8_9CUCU</name>
<comment type="caution">
    <text evidence="3">The sequence shown here is derived from an EMBL/GenBank/DDBJ whole genome shotgun (WGS) entry which is preliminary data.</text>
</comment>
<dbReference type="EMBL" id="JARQZJ010000126">
    <property type="protein sequence ID" value="KAK9890726.1"/>
    <property type="molecule type" value="Genomic_DNA"/>
</dbReference>
<sequence>MQVQDQSDLEAASISEKTDKMEKTEINPDQKESRSPEGDSPPHEEIKQLQVHLMDMISQVDSLKSTISKMKVDQQKTEHDLKSKDENIDKLAKEIEQLREFKSLSVMGINKYSSTAVMNMEPAEKDTNELNICESLQKATETNLKKIAGKIKDLKTSKSKSSVQSLEKSSKTSTKRPKIEKRKSVEKKASEKKVLKPYDPKNVFGIGSGDVDVPFFRFGMGQSSHVSEKTTKNEFDELD</sequence>
<proteinExistence type="predicted"/>
<dbReference type="AlphaFoldDB" id="A0AAW1V4V8"/>
<feature type="region of interest" description="Disordered" evidence="2">
    <location>
        <begin position="150"/>
        <end position="192"/>
    </location>
</feature>
<keyword evidence="1" id="KW-0175">Coiled coil</keyword>
<evidence type="ECO:0000256" key="1">
    <source>
        <dbReference type="SAM" id="Coils"/>
    </source>
</evidence>
<dbReference type="Proteomes" id="UP001431783">
    <property type="component" value="Unassembled WGS sequence"/>
</dbReference>
<feature type="compositionally biased region" description="Basic and acidic residues" evidence="2">
    <location>
        <begin position="16"/>
        <end position="45"/>
    </location>
</feature>
<reference evidence="3 4" key="1">
    <citation type="submission" date="2023-03" db="EMBL/GenBank/DDBJ databases">
        <title>Genome insight into feeding habits of ladybird beetles.</title>
        <authorList>
            <person name="Li H.-S."/>
            <person name="Huang Y.-H."/>
            <person name="Pang H."/>
        </authorList>
    </citation>
    <scope>NUCLEOTIDE SEQUENCE [LARGE SCALE GENOMIC DNA]</scope>
    <source>
        <strain evidence="3">SYSU_2023b</strain>
        <tissue evidence="3">Whole body</tissue>
    </source>
</reference>